<gene>
    <name evidence="1" type="ORF">AKL21_07575</name>
</gene>
<evidence type="ECO:0000313" key="1">
    <source>
        <dbReference type="EMBL" id="PAB01104.1"/>
    </source>
</evidence>
<proteinExistence type="predicted"/>
<comment type="caution">
    <text evidence="1">The sequence shown here is derived from an EMBL/GenBank/DDBJ whole genome shotgun (WGS) entry which is preliminary data.</text>
</comment>
<keyword evidence="2" id="KW-1185">Reference proteome</keyword>
<protein>
    <submittedName>
        <fullName evidence="1">Uncharacterized protein</fullName>
    </submittedName>
</protein>
<accession>A0A267HRY3</accession>
<evidence type="ECO:0000313" key="2">
    <source>
        <dbReference type="Proteomes" id="UP000216797"/>
    </source>
</evidence>
<dbReference type="AlphaFoldDB" id="A0A267HRY3"/>
<dbReference type="RefSeq" id="WP_095006628.1">
    <property type="nucleotide sequence ID" value="NZ_JBKVRM010000016.1"/>
</dbReference>
<name>A0A267HRY3_9ENTE</name>
<dbReference type="EMBL" id="LHUG01000005">
    <property type="protein sequence ID" value="PAB01104.1"/>
    <property type="molecule type" value="Genomic_DNA"/>
</dbReference>
<organism evidence="1 2">
    <name type="scientific">Enterococcus canintestini</name>
    <dbReference type="NCBI Taxonomy" id="317010"/>
    <lineage>
        <taxon>Bacteria</taxon>
        <taxon>Bacillati</taxon>
        <taxon>Bacillota</taxon>
        <taxon>Bacilli</taxon>
        <taxon>Lactobacillales</taxon>
        <taxon>Enterococcaceae</taxon>
        <taxon>Enterococcus</taxon>
    </lineage>
</organism>
<reference evidence="1 2" key="1">
    <citation type="submission" date="2015-08" db="EMBL/GenBank/DDBJ databases">
        <title>Enterococcus genome sequence.</title>
        <authorList>
            <person name="Acedo J.Z."/>
            <person name="Vederas J.C."/>
        </authorList>
    </citation>
    <scope>NUCLEOTIDE SEQUENCE [LARGE SCALE GENOMIC DNA]</scope>
    <source>
        <strain evidence="1 2">49</strain>
    </source>
</reference>
<dbReference type="Proteomes" id="UP000216797">
    <property type="component" value="Unassembled WGS sequence"/>
</dbReference>
<sequence length="93" mass="10619">MNYSDRVKITYERKVPGYLGDDAIEEKEVIEPCGKTGVSNDEQIGIFGKYNQKAFKLYIQGIHKGFSKIEYDGLARSVYSIKWHRNSTVVILA</sequence>